<evidence type="ECO:0000313" key="1">
    <source>
        <dbReference type="EMBL" id="CRK95184.1"/>
    </source>
</evidence>
<proteinExistence type="predicted"/>
<keyword evidence="2" id="KW-1185">Reference proteome</keyword>
<dbReference type="AlphaFoldDB" id="A0A1J1I4F2"/>
<dbReference type="EMBL" id="CVRI01000041">
    <property type="protein sequence ID" value="CRK95184.1"/>
    <property type="molecule type" value="Genomic_DNA"/>
</dbReference>
<accession>A0A1J1I4F2</accession>
<dbReference type="Proteomes" id="UP000183832">
    <property type="component" value="Unassembled WGS sequence"/>
</dbReference>
<name>A0A1J1I4F2_9DIPT</name>
<protein>
    <submittedName>
        <fullName evidence="1">CLUMA_CG008809, isoform A</fullName>
    </submittedName>
</protein>
<evidence type="ECO:0000313" key="2">
    <source>
        <dbReference type="Proteomes" id="UP000183832"/>
    </source>
</evidence>
<gene>
    <name evidence="1" type="ORF">CLUMA_CG008809</name>
</gene>
<reference evidence="1 2" key="1">
    <citation type="submission" date="2015-04" db="EMBL/GenBank/DDBJ databases">
        <authorList>
            <person name="Syromyatnikov M.Y."/>
            <person name="Popov V.N."/>
        </authorList>
    </citation>
    <scope>NUCLEOTIDE SEQUENCE [LARGE SCALE GENOMIC DNA]</scope>
</reference>
<organism evidence="1 2">
    <name type="scientific">Clunio marinus</name>
    <dbReference type="NCBI Taxonomy" id="568069"/>
    <lineage>
        <taxon>Eukaryota</taxon>
        <taxon>Metazoa</taxon>
        <taxon>Ecdysozoa</taxon>
        <taxon>Arthropoda</taxon>
        <taxon>Hexapoda</taxon>
        <taxon>Insecta</taxon>
        <taxon>Pterygota</taxon>
        <taxon>Neoptera</taxon>
        <taxon>Endopterygota</taxon>
        <taxon>Diptera</taxon>
        <taxon>Nematocera</taxon>
        <taxon>Chironomoidea</taxon>
        <taxon>Chironomidae</taxon>
        <taxon>Clunio</taxon>
    </lineage>
</organism>
<sequence length="66" mass="7996">MKHNNEQTTFSATFISYAKQELLMFFLFSLHQHQHKPHPPLNTLNYWLIKLLHVSEFICKQRNINK</sequence>